<comment type="subcellular location">
    <subcellularLocation>
        <location evidence="5">Cytoplasm</location>
    </subcellularLocation>
</comment>
<evidence type="ECO:0000256" key="5">
    <source>
        <dbReference type="HAMAP-Rule" id="MF_01185"/>
    </source>
</evidence>
<dbReference type="HAMAP" id="MF_01185">
    <property type="entry name" value="FliW"/>
    <property type="match status" value="1"/>
</dbReference>
<comment type="caution">
    <text evidence="6">The sequence shown here is derived from an EMBL/GenBank/DDBJ whole genome shotgun (WGS) entry which is preliminary data.</text>
</comment>
<dbReference type="NCBIfam" id="NF009793">
    <property type="entry name" value="PRK13285.1-1"/>
    <property type="match status" value="1"/>
</dbReference>
<dbReference type="PANTHER" id="PTHR39190">
    <property type="entry name" value="FLAGELLAR ASSEMBLY FACTOR FLIW"/>
    <property type="match status" value="1"/>
</dbReference>
<accession>A0A7C8LFK3</accession>
<dbReference type="OrthoDB" id="9801235at2"/>
<dbReference type="Proteomes" id="UP000483018">
    <property type="component" value="Unassembled WGS sequence"/>
</dbReference>
<dbReference type="RefSeq" id="WP_158739850.1">
    <property type="nucleotide sequence ID" value="NZ_JAFBEP010000001.1"/>
</dbReference>
<evidence type="ECO:0000256" key="3">
    <source>
        <dbReference type="ARBA" id="ARBA00022845"/>
    </source>
</evidence>
<evidence type="ECO:0000313" key="7">
    <source>
        <dbReference type="Proteomes" id="UP000483018"/>
    </source>
</evidence>
<proteinExistence type="inferred from homology"/>
<keyword evidence="1 5" id="KW-0963">Cytoplasm</keyword>
<protein>
    <recommendedName>
        <fullName evidence="5">Flagellar assembly factor FliW</fullName>
    </recommendedName>
</protein>
<name>A0A7C8LFK3_9FIRM</name>
<evidence type="ECO:0000256" key="2">
    <source>
        <dbReference type="ARBA" id="ARBA00022795"/>
    </source>
</evidence>
<dbReference type="Gene3D" id="2.30.290.10">
    <property type="entry name" value="BH3618-like"/>
    <property type="match status" value="1"/>
</dbReference>
<gene>
    <name evidence="5" type="primary">fliW</name>
    <name evidence="6" type="ORF">GND95_05510</name>
</gene>
<keyword evidence="6" id="KW-0282">Flagellum</keyword>
<dbReference type="InterPro" id="IPR003775">
    <property type="entry name" value="Flagellar_assembly_factor_FliW"/>
</dbReference>
<evidence type="ECO:0000256" key="4">
    <source>
        <dbReference type="ARBA" id="ARBA00023186"/>
    </source>
</evidence>
<evidence type="ECO:0000313" key="6">
    <source>
        <dbReference type="EMBL" id="KAE9635603.1"/>
    </source>
</evidence>
<dbReference type="InterPro" id="IPR024046">
    <property type="entry name" value="Flagellar_assmbl_FliW_dom_sf"/>
</dbReference>
<dbReference type="EMBL" id="WSLF01000003">
    <property type="protein sequence ID" value="KAE9635603.1"/>
    <property type="molecule type" value="Genomic_DNA"/>
</dbReference>
<dbReference type="SUPFAM" id="SSF141457">
    <property type="entry name" value="BH3618-like"/>
    <property type="match status" value="1"/>
</dbReference>
<keyword evidence="6" id="KW-0969">Cilium</keyword>
<keyword evidence="4 5" id="KW-0143">Chaperone</keyword>
<organism evidence="6 7">
    <name type="scientific">Defluviitalea raffinosedens</name>
    <dbReference type="NCBI Taxonomy" id="1450156"/>
    <lineage>
        <taxon>Bacteria</taxon>
        <taxon>Bacillati</taxon>
        <taxon>Bacillota</taxon>
        <taxon>Clostridia</taxon>
        <taxon>Lachnospirales</taxon>
        <taxon>Defluviitaleaceae</taxon>
        <taxon>Defluviitalea</taxon>
    </lineage>
</organism>
<keyword evidence="3 5" id="KW-0810">Translation regulation</keyword>
<comment type="function">
    <text evidence="5">Acts as an anti-CsrA protein, binds CsrA and prevents it from repressing translation of its target genes, one of which is flagellin. Binds to flagellin and participates in the assembly of the flagellum.</text>
</comment>
<dbReference type="GO" id="GO:0044780">
    <property type="term" value="P:bacterial-type flagellum assembly"/>
    <property type="evidence" value="ECO:0007669"/>
    <property type="project" value="UniProtKB-UniRule"/>
</dbReference>
<dbReference type="PANTHER" id="PTHR39190:SF1">
    <property type="entry name" value="FLAGELLAR ASSEMBLY FACTOR FLIW"/>
    <property type="match status" value="1"/>
</dbReference>
<reference evidence="6 7" key="1">
    <citation type="submission" date="2019-12" db="EMBL/GenBank/DDBJ databases">
        <title>Defluviitalea raffinosedens, isolated from a biogas fermenter, genome sequencing and characterization.</title>
        <authorList>
            <person name="Rettenmaier R."/>
            <person name="Schneider M."/>
            <person name="Neuhaus K."/>
            <person name="Liebl W."/>
            <person name="Zverlov V."/>
        </authorList>
    </citation>
    <scope>NUCLEOTIDE SEQUENCE [LARGE SCALE GENOMIC DNA]</scope>
    <source>
        <strain evidence="6 7">249c-K6</strain>
    </source>
</reference>
<dbReference type="GO" id="GO:0006417">
    <property type="term" value="P:regulation of translation"/>
    <property type="evidence" value="ECO:0007669"/>
    <property type="project" value="UniProtKB-KW"/>
</dbReference>
<keyword evidence="6" id="KW-0966">Cell projection</keyword>
<dbReference type="Pfam" id="PF02623">
    <property type="entry name" value="FliW"/>
    <property type="match status" value="1"/>
</dbReference>
<keyword evidence="7" id="KW-1185">Reference proteome</keyword>
<sequence length="154" mass="17470">MILQTKHFGELNIDEGKVITFPEGIPGFPDHKRYVFIFDEEDENSPFCWLQSVDDGDIAFALVNPLKIYSDYSPEVDNEHTEALGEFSESDLIVYAIVVVPEDITQMTANLKAPIIINIKTKIGMQVIAQNEEYEVKHKIFNDLQEYASAKEGV</sequence>
<comment type="subunit">
    <text evidence="5">Interacts with translational regulator CsrA and flagellin(s).</text>
</comment>
<evidence type="ECO:0000256" key="1">
    <source>
        <dbReference type="ARBA" id="ARBA00022490"/>
    </source>
</evidence>
<dbReference type="GO" id="GO:0005737">
    <property type="term" value="C:cytoplasm"/>
    <property type="evidence" value="ECO:0007669"/>
    <property type="project" value="UniProtKB-SubCell"/>
</dbReference>
<dbReference type="AlphaFoldDB" id="A0A7C8LFK3"/>
<comment type="similarity">
    <text evidence="5">Belongs to the FliW family.</text>
</comment>
<keyword evidence="2 5" id="KW-1005">Bacterial flagellum biogenesis</keyword>